<comment type="caution">
    <text evidence="1">The sequence shown here is derived from an EMBL/GenBank/DDBJ whole genome shotgun (WGS) entry which is preliminary data.</text>
</comment>
<name>A0A1F5QCI7_9BACT</name>
<protein>
    <submittedName>
        <fullName evidence="1">Uncharacterized protein</fullName>
    </submittedName>
</protein>
<evidence type="ECO:0000313" key="2">
    <source>
        <dbReference type="Proteomes" id="UP000177235"/>
    </source>
</evidence>
<sequence length="181" mass="20308">MQFKNQNSKIKIVLSSLLLLIVLFGSLFSFQSTRAQEVGDLLQDPYFGGMLFLKQLKICWIAAGIFPVPVPFQYNAVGRCKEGESTPECVTRLNTEFRTGDRDSSTIKTFYHLFLISQTKDRKRREKSAYVLGNMIPQGDDAFRQPCKNKAKLPNADGLETQIGTGCKYGEEPGQPAKCKV</sequence>
<dbReference type="Proteomes" id="UP000177235">
    <property type="component" value="Unassembled WGS sequence"/>
</dbReference>
<organism evidence="1 2">
    <name type="scientific">Candidatus Doudnabacteria bacterium RIFCSPLOWO2_02_FULL_48_13</name>
    <dbReference type="NCBI Taxonomy" id="1817845"/>
    <lineage>
        <taxon>Bacteria</taxon>
        <taxon>Candidatus Doudnaibacteriota</taxon>
    </lineage>
</organism>
<accession>A0A1F5QCI7</accession>
<proteinExistence type="predicted"/>
<reference evidence="1 2" key="1">
    <citation type="journal article" date="2016" name="Nat. Commun.">
        <title>Thousands of microbial genomes shed light on interconnected biogeochemical processes in an aquifer system.</title>
        <authorList>
            <person name="Anantharaman K."/>
            <person name="Brown C.T."/>
            <person name="Hug L.A."/>
            <person name="Sharon I."/>
            <person name="Castelle C.J."/>
            <person name="Probst A.J."/>
            <person name="Thomas B.C."/>
            <person name="Singh A."/>
            <person name="Wilkins M.J."/>
            <person name="Karaoz U."/>
            <person name="Brodie E.L."/>
            <person name="Williams K.H."/>
            <person name="Hubbard S.S."/>
            <person name="Banfield J.F."/>
        </authorList>
    </citation>
    <scope>NUCLEOTIDE SEQUENCE [LARGE SCALE GENOMIC DNA]</scope>
</reference>
<dbReference type="EMBL" id="MFFF01000010">
    <property type="protein sequence ID" value="OGE99895.1"/>
    <property type="molecule type" value="Genomic_DNA"/>
</dbReference>
<gene>
    <name evidence="1" type="ORF">A3J05_03540</name>
</gene>
<dbReference type="AlphaFoldDB" id="A0A1F5QCI7"/>
<evidence type="ECO:0000313" key="1">
    <source>
        <dbReference type="EMBL" id="OGE99895.1"/>
    </source>
</evidence>